<dbReference type="KEGG" id="sfo:Z042_14170"/>
<dbReference type="EMBL" id="CP007044">
    <property type="protein sequence ID" value="AHG20637.1"/>
    <property type="molecule type" value="Genomic_DNA"/>
</dbReference>
<protein>
    <submittedName>
        <fullName evidence="2">Stability determinant</fullName>
    </submittedName>
</protein>
<reference evidence="2 3" key="2">
    <citation type="submission" date="2015-03" db="EMBL/GenBank/DDBJ databases">
        <authorList>
            <person name="Chan K.-G."/>
        </authorList>
    </citation>
    <scope>NUCLEOTIDE SEQUENCE [LARGE SCALE GENOMIC DNA]</scope>
    <source>
        <strain evidence="2 3">RB-25</strain>
    </source>
</reference>
<evidence type="ECO:0000313" key="2">
    <source>
        <dbReference type="EMBL" id="AHG20637.1"/>
    </source>
</evidence>
<dbReference type="InterPro" id="IPR048851">
    <property type="entry name" value="PaaA2_dom"/>
</dbReference>
<sequence length="66" mass="7559">MKTKLSPIVSEFETQEQADSYDRWFRANVQAALDDPRPGIPHDEAMATLEKLLEEKRALRAKRAMG</sequence>
<dbReference type="Gene3D" id="6.20.450.20">
    <property type="match status" value="1"/>
</dbReference>
<reference evidence="2 3" key="1">
    <citation type="submission" date="2014-01" db="EMBL/GenBank/DDBJ databases">
        <title>Isolation of Serratia multitudinisentens RB-25 from Ex-Landfill site.</title>
        <authorList>
            <person name="Robson E.H.J."/>
        </authorList>
    </citation>
    <scope>NUCLEOTIDE SEQUENCE [LARGE SCALE GENOMIC DNA]</scope>
    <source>
        <strain evidence="2 3">RB-25</strain>
    </source>
</reference>
<keyword evidence="3" id="KW-1185">Reference proteome</keyword>
<accession>W0LED9</accession>
<dbReference type="eggNOG" id="ENOG50333E5">
    <property type="taxonomic scope" value="Bacteria"/>
</dbReference>
<dbReference type="OrthoDB" id="3174560at2"/>
<dbReference type="HOGENOM" id="CLU_189958_0_0_6"/>
<dbReference type="STRING" id="1441930.Z042_14170"/>
<dbReference type="Proteomes" id="UP000019030">
    <property type="component" value="Chromosome"/>
</dbReference>
<dbReference type="PATRIC" id="fig|1441930.4.peg.2811"/>
<evidence type="ECO:0000313" key="3">
    <source>
        <dbReference type="Proteomes" id="UP000019030"/>
    </source>
</evidence>
<dbReference type="Pfam" id="PF21217">
    <property type="entry name" value="PaaA2"/>
    <property type="match status" value="1"/>
</dbReference>
<gene>
    <name evidence="2" type="ORF">Z042_14170</name>
</gene>
<organism evidence="2 3">
    <name type="scientific">Chania multitudinisentens RB-25</name>
    <dbReference type="NCBI Taxonomy" id="1441930"/>
    <lineage>
        <taxon>Bacteria</taxon>
        <taxon>Pseudomonadati</taxon>
        <taxon>Pseudomonadota</taxon>
        <taxon>Gammaproteobacteria</taxon>
        <taxon>Enterobacterales</taxon>
        <taxon>Yersiniaceae</taxon>
        <taxon>Chania</taxon>
    </lineage>
</organism>
<feature type="domain" description="Stability determinant" evidence="1">
    <location>
        <begin position="16"/>
        <end position="47"/>
    </location>
</feature>
<name>W0LED9_9GAMM</name>
<proteinExistence type="predicted"/>
<dbReference type="AlphaFoldDB" id="W0LED9"/>
<evidence type="ECO:0000259" key="1">
    <source>
        <dbReference type="Pfam" id="PF21217"/>
    </source>
</evidence>
<dbReference type="RefSeq" id="WP_024910515.1">
    <property type="nucleotide sequence ID" value="NZ_CP007044.2"/>
</dbReference>